<keyword evidence="1" id="KW-1133">Transmembrane helix</keyword>
<dbReference type="RefSeq" id="WP_262398290.1">
    <property type="nucleotide sequence ID" value="NZ_JACRTC010000008.1"/>
</dbReference>
<comment type="caution">
    <text evidence="2">The sequence shown here is derived from an EMBL/GenBank/DDBJ whole genome shotgun (WGS) entry which is preliminary data.</text>
</comment>
<keyword evidence="1" id="KW-0812">Transmembrane</keyword>
<reference evidence="2" key="1">
    <citation type="submission" date="2020-08" db="EMBL/GenBank/DDBJ databases">
        <title>Genome public.</title>
        <authorList>
            <person name="Liu C."/>
            <person name="Sun Q."/>
        </authorList>
    </citation>
    <scope>NUCLEOTIDE SEQUENCE</scope>
    <source>
        <strain evidence="2">NSJ-54</strain>
    </source>
</reference>
<gene>
    <name evidence="2" type="ORF">H8709_10205</name>
</gene>
<feature type="transmembrane region" description="Helical" evidence="1">
    <location>
        <begin position="40"/>
        <end position="58"/>
    </location>
</feature>
<evidence type="ECO:0000313" key="3">
    <source>
        <dbReference type="Proteomes" id="UP000660861"/>
    </source>
</evidence>
<feature type="transmembrane region" description="Helical" evidence="1">
    <location>
        <begin position="108"/>
        <end position="125"/>
    </location>
</feature>
<dbReference type="AlphaFoldDB" id="A0A926EG37"/>
<name>A0A926EG37_9FIRM</name>
<evidence type="ECO:0000313" key="2">
    <source>
        <dbReference type="EMBL" id="MBC8571196.1"/>
    </source>
</evidence>
<evidence type="ECO:0000256" key="1">
    <source>
        <dbReference type="SAM" id="Phobius"/>
    </source>
</evidence>
<organism evidence="2 3">
    <name type="scientific">Zongyangia hominis</name>
    <dbReference type="NCBI Taxonomy" id="2763677"/>
    <lineage>
        <taxon>Bacteria</taxon>
        <taxon>Bacillati</taxon>
        <taxon>Bacillota</taxon>
        <taxon>Clostridia</taxon>
        <taxon>Eubacteriales</taxon>
        <taxon>Oscillospiraceae</taxon>
        <taxon>Zongyangia</taxon>
    </lineage>
</organism>
<protein>
    <submittedName>
        <fullName evidence="2">Uncharacterized protein</fullName>
    </submittedName>
</protein>
<proteinExistence type="predicted"/>
<accession>A0A926EG37</accession>
<feature type="transmembrane region" description="Helical" evidence="1">
    <location>
        <begin position="65"/>
        <end position="88"/>
    </location>
</feature>
<keyword evidence="3" id="KW-1185">Reference proteome</keyword>
<keyword evidence="1" id="KW-0472">Membrane</keyword>
<dbReference type="Proteomes" id="UP000660861">
    <property type="component" value="Unassembled WGS sequence"/>
</dbReference>
<dbReference type="EMBL" id="JACRTC010000008">
    <property type="protein sequence ID" value="MBC8571196.1"/>
    <property type="molecule type" value="Genomic_DNA"/>
</dbReference>
<sequence>MNQTKKWCVTLLAALCIGSMFLSWFGGARGVQEISGLLVLKNPATIFALVLLIFGIWMPRNPLRFFMTVAGSGLLLVMELFYFLTWHIETISGAWSIVESFEMAYPEFYVGFLLSVALFVLNLLWQRKAGQPAGEKAQPA</sequence>